<dbReference type="InterPro" id="IPR009936">
    <property type="entry name" value="DUF1468"/>
</dbReference>
<accession>A0A645AWT8</accession>
<feature type="transmembrane region" description="Helical" evidence="1">
    <location>
        <begin position="153"/>
        <end position="172"/>
    </location>
</feature>
<feature type="transmembrane region" description="Helical" evidence="1">
    <location>
        <begin position="127"/>
        <end position="144"/>
    </location>
</feature>
<evidence type="ECO:0000256" key="1">
    <source>
        <dbReference type="SAM" id="Phobius"/>
    </source>
</evidence>
<sequence length="186" mass="21125">MNKANKKELGVGIFFAVLSIFYIAESRNVSTFTPFGNRGLDSQSIPAMIGWLSIALSAILIVSTILKDRKERKGSVEQQEQICDPDQVACIDPPKGAKLQGILQVVPLKLMLSLLFLFFYFLFYQRIGFILSSIFYLLSQSFLLTEKGKRKKWALFIILFSIGVSVLIYFIFTRYFTLFLPRGILG</sequence>
<dbReference type="EMBL" id="VSSQ01016339">
    <property type="protein sequence ID" value="MPM57569.1"/>
    <property type="molecule type" value="Genomic_DNA"/>
</dbReference>
<keyword evidence="1" id="KW-1133">Transmembrane helix</keyword>
<keyword evidence="1" id="KW-0812">Transmembrane</keyword>
<feature type="transmembrane region" description="Helical" evidence="1">
    <location>
        <begin position="101"/>
        <end position="121"/>
    </location>
</feature>
<feature type="domain" description="DUF1468" evidence="2">
    <location>
        <begin position="11"/>
        <end position="181"/>
    </location>
</feature>
<reference evidence="3" key="1">
    <citation type="submission" date="2019-08" db="EMBL/GenBank/DDBJ databases">
        <authorList>
            <person name="Kucharzyk K."/>
            <person name="Murdoch R.W."/>
            <person name="Higgins S."/>
            <person name="Loffler F."/>
        </authorList>
    </citation>
    <scope>NUCLEOTIDE SEQUENCE</scope>
</reference>
<evidence type="ECO:0000313" key="3">
    <source>
        <dbReference type="EMBL" id="MPM57569.1"/>
    </source>
</evidence>
<feature type="transmembrane region" description="Helical" evidence="1">
    <location>
        <begin position="7"/>
        <end position="24"/>
    </location>
</feature>
<organism evidence="3">
    <name type="scientific">bioreactor metagenome</name>
    <dbReference type="NCBI Taxonomy" id="1076179"/>
    <lineage>
        <taxon>unclassified sequences</taxon>
        <taxon>metagenomes</taxon>
        <taxon>ecological metagenomes</taxon>
    </lineage>
</organism>
<dbReference type="AlphaFoldDB" id="A0A645AWT8"/>
<comment type="caution">
    <text evidence="3">The sequence shown here is derived from an EMBL/GenBank/DDBJ whole genome shotgun (WGS) entry which is preliminary data.</text>
</comment>
<protein>
    <recommendedName>
        <fullName evidence="2">DUF1468 domain-containing protein</fullName>
    </recommendedName>
</protein>
<gene>
    <name evidence="3" type="ORF">SDC9_104391</name>
</gene>
<dbReference type="Pfam" id="PF07331">
    <property type="entry name" value="TctB"/>
    <property type="match status" value="1"/>
</dbReference>
<evidence type="ECO:0000259" key="2">
    <source>
        <dbReference type="Pfam" id="PF07331"/>
    </source>
</evidence>
<name>A0A645AWT8_9ZZZZ</name>
<feature type="transmembrane region" description="Helical" evidence="1">
    <location>
        <begin position="44"/>
        <end position="66"/>
    </location>
</feature>
<proteinExistence type="predicted"/>
<keyword evidence="1" id="KW-0472">Membrane</keyword>